<gene>
    <name evidence="1" type="ORF">D5086_011155</name>
</gene>
<evidence type="ECO:0000313" key="1">
    <source>
        <dbReference type="EMBL" id="KAL3592515.1"/>
    </source>
</evidence>
<reference evidence="1 2" key="1">
    <citation type="journal article" date="2024" name="Plant Biotechnol. J.">
        <title>Genome and CRISPR/Cas9 system of a widespread forest tree (Populus alba) in the world.</title>
        <authorList>
            <person name="Liu Y.J."/>
            <person name="Jiang P.F."/>
            <person name="Han X.M."/>
            <person name="Li X.Y."/>
            <person name="Wang H.M."/>
            <person name="Wang Y.J."/>
            <person name="Wang X.X."/>
            <person name="Zeng Q.Y."/>
        </authorList>
    </citation>
    <scope>NUCLEOTIDE SEQUENCE [LARGE SCALE GENOMIC DNA]</scope>
    <source>
        <strain evidence="2">cv. PAL-ZL1</strain>
    </source>
</reference>
<comment type="caution">
    <text evidence="1">The sequence shown here is derived from an EMBL/GenBank/DDBJ whole genome shotgun (WGS) entry which is preliminary data.</text>
</comment>
<sequence length="87" mass="9344">MSLLGPVTCSEKGLVFSFALRTISEPVECGAHITPHVVSLSGLKPYKLDRQAFNPPEVAEGGHLFPVSLFPVSFCPIRFNAPAHANP</sequence>
<accession>A0ACC4CD46</accession>
<dbReference type="Proteomes" id="UP000309997">
    <property type="component" value="Unassembled WGS sequence"/>
</dbReference>
<evidence type="ECO:0000313" key="2">
    <source>
        <dbReference type="Proteomes" id="UP000309997"/>
    </source>
</evidence>
<dbReference type="EMBL" id="RCHU02000005">
    <property type="protein sequence ID" value="KAL3592515.1"/>
    <property type="molecule type" value="Genomic_DNA"/>
</dbReference>
<name>A0ACC4CD46_POPAL</name>
<proteinExistence type="predicted"/>
<keyword evidence="2" id="KW-1185">Reference proteome</keyword>
<protein>
    <submittedName>
        <fullName evidence="1">Uncharacterized protein</fullName>
    </submittedName>
</protein>
<organism evidence="1 2">
    <name type="scientific">Populus alba</name>
    <name type="common">White poplar</name>
    <dbReference type="NCBI Taxonomy" id="43335"/>
    <lineage>
        <taxon>Eukaryota</taxon>
        <taxon>Viridiplantae</taxon>
        <taxon>Streptophyta</taxon>
        <taxon>Embryophyta</taxon>
        <taxon>Tracheophyta</taxon>
        <taxon>Spermatophyta</taxon>
        <taxon>Magnoliopsida</taxon>
        <taxon>eudicotyledons</taxon>
        <taxon>Gunneridae</taxon>
        <taxon>Pentapetalae</taxon>
        <taxon>rosids</taxon>
        <taxon>fabids</taxon>
        <taxon>Malpighiales</taxon>
        <taxon>Salicaceae</taxon>
        <taxon>Saliceae</taxon>
        <taxon>Populus</taxon>
    </lineage>
</organism>